<dbReference type="PANTHER" id="PTHR46401">
    <property type="entry name" value="GLYCOSYLTRANSFERASE WBBK-RELATED"/>
    <property type="match status" value="1"/>
</dbReference>
<dbReference type="SUPFAM" id="SSF53756">
    <property type="entry name" value="UDP-Glycosyltransferase/glycogen phosphorylase"/>
    <property type="match status" value="1"/>
</dbReference>
<feature type="chain" id="PRO_5024317252" evidence="2">
    <location>
        <begin position="20"/>
        <end position="364"/>
    </location>
</feature>
<feature type="signal peptide" evidence="2">
    <location>
        <begin position="1"/>
        <end position="19"/>
    </location>
</feature>
<dbReference type="GO" id="GO:0009103">
    <property type="term" value="P:lipopolysaccharide biosynthetic process"/>
    <property type="evidence" value="ECO:0007669"/>
    <property type="project" value="TreeGrafter"/>
</dbReference>
<comment type="caution">
    <text evidence="5">The sequence shown here is derived from an EMBL/GenBank/DDBJ whole genome shotgun (WGS) entry which is preliminary data.</text>
</comment>
<feature type="domain" description="Glycosyltransferase subfamily 4-like N-terminal" evidence="4">
    <location>
        <begin position="18"/>
        <end position="173"/>
    </location>
</feature>
<dbReference type="AlphaFoldDB" id="A0A5S3PTG8"/>
<organism evidence="5 6">
    <name type="scientific">Maribacter algarum</name>
    <name type="common">ex Zhang et al. 2020</name>
    <dbReference type="NCBI Taxonomy" id="2578118"/>
    <lineage>
        <taxon>Bacteria</taxon>
        <taxon>Pseudomonadati</taxon>
        <taxon>Bacteroidota</taxon>
        <taxon>Flavobacteriia</taxon>
        <taxon>Flavobacteriales</taxon>
        <taxon>Flavobacteriaceae</taxon>
        <taxon>Maribacter</taxon>
    </lineage>
</organism>
<evidence type="ECO:0000256" key="1">
    <source>
        <dbReference type="ARBA" id="ARBA00022679"/>
    </source>
</evidence>
<dbReference type="CDD" id="cd03801">
    <property type="entry name" value="GT4_PimA-like"/>
    <property type="match status" value="1"/>
</dbReference>
<gene>
    <name evidence="5" type="ORF">FEE95_01985</name>
</gene>
<name>A0A5S3PTG8_9FLAO</name>
<dbReference type="OrthoDB" id="9811239at2"/>
<sequence length="364" mass="41910">MKKKIAVIGLKGLPAFVGAGTVGENIIDQLKDEFDFYVYSTASHTDHKSGYLNGYYQKVFKTLPNKKLNAFWYYLISALHARFIGKYDVIHIHNSFAGFTVGLLKRKYPIVLTTHGAFIVRDKWKKFAWFFEYNTKHLVKKADYLCCVSKDERRQFKDLLNLDAHYIPNGINPVDKNTLPKLDITEPYLFFGSGRIIPTKGLHDLMKALHKINYKGKLIVAGDMDQMQSYKSELLSLVGDLNIEFIGLIKDKNLLYSYMMHAKMLIFPSYVEGMSMMLLEAVAVDCPIISSDIIANKDVLANNETLYFKTGDIDDLAEKITWAYSNFDEMINRSKNAKTKFLTEYNWPTIARQYEEVFKKVANR</sequence>
<evidence type="ECO:0000259" key="3">
    <source>
        <dbReference type="Pfam" id="PF00534"/>
    </source>
</evidence>
<dbReference type="InterPro" id="IPR001296">
    <property type="entry name" value="Glyco_trans_1"/>
</dbReference>
<feature type="domain" description="Glycosyl transferase family 1" evidence="3">
    <location>
        <begin position="184"/>
        <end position="338"/>
    </location>
</feature>
<dbReference type="Gene3D" id="3.40.50.2000">
    <property type="entry name" value="Glycogen Phosphorylase B"/>
    <property type="match status" value="2"/>
</dbReference>
<dbReference type="RefSeq" id="WP_138656152.1">
    <property type="nucleotide sequence ID" value="NZ_VATY01000001.1"/>
</dbReference>
<dbReference type="GO" id="GO:0016757">
    <property type="term" value="F:glycosyltransferase activity"/>
    <property type="evidence" value="ECO:0007669"/>
    <property type="project" value="InterPro"/>
</dbReference>
<evidence type="ECO:0000256" key="2">
    <source>
        <dbReference type="SAM" id="SignalP"/>
    </source>
</evidence>
<accession>A0A5S3PTG8</accession>
<dbReference type="PANTHER" id="PTHR46401:SF2">
    <property type="entry name" value="GLYCOSYLTRANSFERASE WBBK-RELATED"/>
    <property type="match status" value="1"/>
</dbReference>
<evidence type="ECO:0000259" key="4">
    <source>
        <dbReference type="Pfam" id="PF13439"/>
    </source>
</evidence>
<proteinExistence type="predicted"/>
<reference evidence="5 6" key="1">
    <citation type="submission" date="2019-05" db="EMBL/GenBank/DDBJ databases">
        <authorList>
            <person name="Zhang J.-Y."/>
            <person name="Feg X."/>
            <person name="Du Z.-J."/>
        </authorList>
    </citation>
    <scope>NUCLEOTIDE SEQUENCE [LARGE SCALE GENOMIC DNA]</scope>
    <source>
        <strain evidence="5 6">RZ26</strain>
    </source>
</reference>
<dbReference type="EMBL" id="VATY01000001">
    <property type="protein sequence ID" value="TMM58220.1"/>
    <property type="molecule type" value="Genomic_DNA"/>
</dbReference>
<dbReference type="Pfam" id="PF00534">
    <property type="entry name" value="Glycos_transf_1"/>
    <property type="match status" value="1"/>
</dbReference>
<evidence type="ECO:0000313" key="5">
    <source>
        <dbReference type="EMBL" id="TMM58220.1"/>
    </source>
</evidence>
<evidence type="ECO:0000313" key="6">
    <source>
        <dbReference type="Proteomes" id="UP000310314"/>
    </source>
</evidence>
<keyword evidence="2" id="KW-0732">Signal</keyword>
<dbReference type="Proteomes" id="UP000310314">
    <property type="component" value="Unassembled WGS sequence"/>
</dbReference>
<dbReference type="InterPro" id="IPR028098">
    <property type="entry name" value="Glyco_trans_4-like_N"/>
</dbReference>
<keyword evidence="6" id="KW-1185">Reference proteome</keyword>
<protein>
    <submittedName>
        <fullName evidence="5">Glycosyltransferase family 4 protein</fullName>
    </submittedName>
</protein>
<dbReference type="Pfam" id="PF13439">
    <property type="entry name" value="Glyco_transf_4"/>
    <property type="match status" value="1"/>
</dbReference>
<keyword evidence="1 5" id="KW-0808">Transferase</keyword>